<dbReference type="AlphaFoldDB" id="A6IDV6"/>
<evidence type="ECO:0000313" key="3">
    <source>
        <dbReference type="Proteomes" id="UP000234681"/>
    </source>
</evidence>
<sequence>MVYKEPLHVSLWGSQGICLGCWLKAGYFDIRRMLSFMAS</sequence>
<evidence type="ECO:0000313" key="2">
    <source>
        <dbReference type="EMBL" id="EDM15044.1"/>
    </source>
</evidence>
<protein>
    <submittedName>
        <fullName evidence="1">RCG28365, isoform CRA_a</fullName>
    </submittedName>
</protein>
<reference evidence="3" key="3">
    <citation type="submission" date="2005-09" db="EMBL/GenBank/DDBJ databases">
        <authorList>
            <person name="Mural R.J."/>
            <person name="Li P.W."/>
            <person name="Adams M.D."/>
            <person name="Amanatides P.G."/>
            <person name="Baden-Tillson H."/>
            <person name="Barnstead M."/>
            <person name="Chin S.H."/>
            <person name="Dew I."/>
            <person name="Evans C.A."/>
            <person name="Ferriera S."/>
            <person name="Flanigan M."/>
            <person name="Fosler C."/>
            <person name="Glodek A."/>
            <person name="Gu Z."/>
            <person name="Holt R.A."/>
            <person name="Jennings D."/>
            <person name="Kraft C.L."/>
            <person name="Lu F."/>
            <person name="Nguyen T."/>
            <person name="Nusskern D.R."/>
            <person name="Pfannkoch C.M."/>
            <person name="Sitter C."/>
            <person name="Sutton G.G."/>
            <person name="Venter J.C."/>
            <person name="Wang Z."/>
            <person name="Woodage T."/>
            <person name="Zheng X.H."/>
            <person name="Zhong F."/>
        </authorList>
    </citation>
    <scope>NUCLEOTIDE SEQUENCE [LARGE SCALE GENOMIC DNA]</scope>
    <source>
        <strain evidence="2">BN</strain>
        <strain evidence="3">BN, Sprague-Dawley</strain>
    </source>
</reference>
<dbReference type="Proteomes" id="UP000234681">
    <property type="component" value="Chromosome 4"/>
</dbReference>
<proteinExistence type="predicted"/>
<dbReference type="EMBL" id="CH473959">
    <property type="protein sequence ID" value="EDM15043.1"/>
    <property type="molecule type" value="Genomic_DNA"/>
</dbReference>
<gene>
    <name evidence="1" type="ORF">rCG_28365</name>
</gene>
<reference evidence="1" key="2">
    <citation type="submission" date="2005-07" db="EMBL/GenBank/DDBJ databases">
        <authorList>
            <person name="Mural R.J."/>
            <person name="Li P.W."/>
            <person name="Adams M.D."/>
            <person name="Amanatides P.G."/>
            <person name="Baden-Tillson H."/>
            <person name="Barnstead M."/>
            <person name="Chin S.H."/>
            <person name="Dew I."/>
            <person name="Evans C.A."/>
            <person name="Ferriera S."/>
            <person name="Flanigan M."/>
            <person name="Fosler C."/>
            <person name="Glodek A."/>
            <person name="Gu Z."/>
            <person name="Holt R.A."/>
            <person name="Jennings D."/>
            <person name="Kraft C.L."/>
            <person name="Lu F."/>
            <person name="Nguyen T."/>
            <person name="Nusskern D.R."/>
            <person name="Pfannkoch C.M."/>
            <person name="Sitter C."/>
            <person name="Sutton G.G."/>
            <person name="Venter J.C."/>
            <person name="Wang Z."/>
            <person name="Woodage T."/>
            <person name="Zheng X.H."/>
            <person name="Zhong F."/>
        </authorList>
    </citation>
    <scope>NUCLEOTIDE SEQUENCE</scope>
    <source>
        <strain evidence="1">BN</strain>
        <strain evidence="3">BN, Sprague-Dawley</strain>
    </source>
</reference>
<evidence type="ECO:0000313" key="1">
    <source>
        <dbReference type="EMBL" id="EDM15043.1"/>
    </source>
</evidence>
<dbReference type="EMBL" id="CH473959">
    <property type="protein sequence ID" value="EDM15044.1"/>
    <property type="molecule type" value="Genomic_DNA"/>
</dbReference>
<accession>A6IDV6</accession>
<reference evidence="1" key="1">
    <citation type="journal article" date="2005" name="Genome Res.">
        <title>Gene and alternative splicing annotation with AIR.</title>
        <authorList>
            <person name="Florea L."/>
            <person name="Di Francesco V."/>
            <person name="Miller J."/>
            <person name="Turner R."/>
            <person name="Yao A."/>
            <person name="Harris M."/>
            <person name="Walenz B."/>
            <person name="Mobarry C."/>
            <person name="Merkulov G.V."/>
            <person name="Charlab R."/>
            <person name="Dew I."/>
            <person name="Deng Z."/>
            <person name="Istrail S."/>
            <person name="Li P."/>
            <person name="Sutton G."/>
        </authorList>
    </citation>
    <scope>NUCLEOTIDE SEQUENCE</scope>
    <source>
        <strain evidence="1">BN</strain>
    </source>
</reference>
<name>A6IDV6_RAT</name>
<organism evidence="1 3">
    <name type="scientific">Rattus norvegicus</name>
    <name type="common">Rat</name>
    <dbReference type="NCBI Taxonomy" id="10116"/>
    <lineage>
        <taxon>Eukaryota</taxon>
        <taxon>Metazoa</taxon>
        <taxon>Chordata</taxon>
        <taxon>Craniata</taxon>
        <taxon>Vertebrata</taxon>
        <taxon>Euteleostomi</taxon>
        <taxon>Mammalia</taxon>
        <taxon>Eutheria</taxon>
        <taxon>Euarchontoglires</taxon>
        <taxon>Glires</taxon>
        <taxon>Rodentia</taxon>
        <taxon>Myomorpha</taxon>
        <taxon>Muroidea</taxon>
        <taxon>Muridae</taxon>
        <taxon>Murinae</taxon>
        <taxon>Rattus</taxon>
    </lineage>
</organism>